<comment type="caution">
    <text evidence="2">The sequence shown here is derived from an EMBL/GenBank/DDBJ whole genome shotgun (WGS) entry which is preliminary data.</text>
</comment>
<feature type="transmembrane region" description="Helical" evidence="1">
    <location>
        <begin position="7"/>
        <end position="28"/>
    </location>
</feature>
<proteinExistence type="predicted"/>
<keyword evidence="1" id="KW-0812">Transmembrane</keyword>
<protein>
    <submittedName>
        <fullName evidence="2">Uncharacterized protein</fullName>
    </submittedName>
</protein>
<accession>X1FMR8</accession>
<sequence length="50" mass="5244">MEKKTLALGLIAIIAVGFGITGVVLFFIEEPAEGEGALPTTLTFGTMYIV</sequence>
<name>X1FMR8_9ZZZZ</name>
<dbReference type="AlphaFoldDB" id="X1FMR8"/>
<keyword evidence="1" id="KW-0472">Membrane</keyword>
<evidence type="ECO:0000256" key="1">
    <source>
        <dbReference type="SAM" id="Phobius"/>
    </source>
</evidence>
<reference evidence="2" key="1">
    <citation type="journal article" date="2014" name="Front. Microbiol.">
        <title>High frequency of phylogenetically diverse reductive dehalogenase-homologous genes in deep subseafloor sedimentary metagenomes.</title>
        <authorList>
            <person name="Kawai M."/>
            <person name="Futagami T."/>
            <person name="Toyoda A."/>
            <person name="Takaki Y."/>
            <person name="Nishi S."/>
            <person name="Hori S."/>
            <person name="Arai W."/>
            <person name="Tsubouchi T."/>
            <person name="Morono Y."/>
            <person name="Uchiyama I."/>
            <person name="Ito T."/>
            <person name="Fujiyama A."/>
            <person name="Inagaki F."/>
            <person name="Takami H."/>
        </authorList>
    </citation>
    <scope>NUCLEOTIDE SEQUENCE</scope>
    <source>
        <strain evidence="2">Expedition CK06-06</strain>
    </source>
</reference>
<feature type="non-terminal residue" evidence="2">
    <location>
        <position position="50"/>
    </location>
</feature>
<gene>
    <name evidence="2" type="ORF">S01H4_66070</name>
</gene>
<organism evidence="2">
    <name type="scientific">marine sediment metagenome</name>
    <dbReference type="NCBI Taxonomy" id="412755"/>
    <lineage>
        <taxon>unclassified sequences</taxon>
        <taxon>metagenomes</taxon>
        <taxon>ecological metagenomes</taxon>
    </lineage>
</organism>
<keyword evidence="1" id="KW-1133">Transmembrane helix</keyword>
<dbReference type="EMBL" id="BART01040718">
    <property type="protein sequence ID" value="GAH30674.1"/>
    <property type="molecule type" value="Genomic_DNA"/>
</dbReference>
<evidence type="ECO:0000313" key="2">
    <source>
        <dbReference type="EMBL" id="GAH30674.1"/>
    </source>
</evidence>